<accession>A0ABQ9ETM2</accession>
<name>A0ABQ9ETM2_TEGGR</name>
<sequence>MNNLLIGKYTCICHLFLSTYLATRFQYLLVFCNRNDSYGVTLMIFFLNRKCFSLDLKSAKVSFGDWLYVHNPGSLFLPVIELQ</sequence>
<reference evidence="1 2" key="1">
    <citation type="submission" date="2022-12" db="EMBL/GenBank/DDBJ databases">
        <title>Chromosome-level genome of Tegillarca granosa.</title>
        <authorList>
            <person name="Kim J."/>
        </authorList>
    </citation>
    <scope>NUCLEOTIDE SEQUENCE [LARGE SCALE GENOMIC DNA]</scope>
    <source>
        <strain evidence="1">Teg-2019</strain>
        <tissue evidence="1">Adductor muscle</tissue>
    </source>
</reference>
<protein>
    <submittedName>
        <fullName evidence="1">Uncharacterized protein</fullName>
    </submittedName>
</protein>
<dbReference type="EMBL" id="JARBDR010000793">
    <property type="protein sequence ID" value="KAJ8306970.1"/>
    <property type="molecule type" value="Genomic_DNA"/>
</dbReference>
<keyword evidence="2" id="KW-1185">Reference proteome</keyword>
<proteinExistence type="predicted"/>
<gene>
    <name evidence="1" type="ORF">KUTeg_015054</name>
</gene>
<evidence type="ECO:0000313" key="2">
    <source>
        <dbReference type="Proteomes" id="UP001217089"/>
    </source>
</evidence>
<organism evidence="1 2">
    <name type="scientific">Tegillarca granosa</name>
    <name type="common">Malaysian cockle</name>
    <name type="synonym">Anadara granosa</name>
    <dbReference type="NCBI Taxonomy" id="220873"/>
    <lineage>
        <taxon>Eukaryota</taxon>
        <taxon>Metazoa</taxon>
        <taxon>Spiralia</taxon>
        <taxon>Lophotrochozoa</taxon>
        <taxon>Mollusca</taxon>
        <taxon>Bivalvia</taxon>
        <taxon>Autobranchia</taxon>
        <taxon>Pteriomorphia</taxon>
        <taxon>Arcoida</taxon>
        <taxon>Arcoidea</taxon>
        <taxon>Arcidae</taxon>
        <taxon>Tegillarca</taxon>
    </lineage>
</organism>
<evidence type="ECO:0000313" key="1">
    <source>
        <dbReference type="EMBL" id="KAJ8306970.1"/>
    </source>
</evidence>
<comment type="caution">
    <text evidence="1">The sequence shown here is derived from an EMBL/GenBank/DDBJ whole genome shotgun (WGS) entry which is preliminary data.</text>
</comment>
<dbReference type="Proteomes" id="UP001217089">
    <property type="component" value="Unassembled WGS sequence"/>
</dbReference>